<comment type="caution">
    <text evidence="2">The sequence shown here is derived from an EMBL/GenBank/DDBJ whole genome shotgun (WGS) entry which is preliminary data.</text>
</comment>
<proteinExistence type="predicted"/>
<keyword evidence="1" id="KW-0472">Membrane</keyword>
<reference evidence="2" key="1">
    <citation type="journal article" date="2014" name="Front. Microbiol.">
        <title>High frequency of phylogenetically diverse reductive dehalogenase-homologous genes in deep subseafloor sedimentary metagenomes.</title>
        <authorList>
            <person name="Kawai M."/>
            <person name="Futagami T."/>
            <person name="Toyoda A."/>
            <person name="Takaki Y."/>
            <person name="Nishi S."/>
            <person name="Hori S."/>
            <person name="Arai W."/>
            <person name="Tsubouchi T."/>
            <person name="Morono Y."/>
            <person name="Uchiyama I."/>
            <person name="Ito T."/>
            <person name="Fujiyama A."/>
            <person name="Inagaki F."/>
            <person name="Takami H."/>
        </authorList>
    </citation>
    <scope>NUCLEOTIDE SEQUENCE</scope>
    <source>
        <strain evidence="2">Expedition CK06-06</strain>
    </source>
</reference>
<keyword evidence="1" id="KW-0812">Transmembrane</keyword>
<dbReference type="EMBL" id="BART01015328">
    <property type="protein sequence ID" value="GAG83052.1"/>
    <property type="molecule type" value="Genomic_DNA"/>
</dbReference>
<evidence type="ECO:0000313" key="2">
    <source>
        <dbReference type="EMBL" id="GAG83052.1"/>
    </source>
</evidence>
<gene>
    <name evidence="2" type="ORF">S01H4_29794</name>
</gene>
<feature type="transmembrane region" description="Helical" evidence="1">
    <location>
        <begin position="100"/>
        <end position="123"/>
    </location>
</feature>
<name>X1BPF0_9ZZZZ</name>
<keyword evidence="1" id="KW-1133">Transmembrane helix</keyword>
<protein>
    <submittedName>
        <fullName evidence="2">Uncharacterized protein</fullName>
    </submittedName>
</protein>
<feature type="non-terminal residue" evidence="2">
    <location>
        <position position="1"/>
    </location>
</feature>
<accession>X1BPF0</accession>
<dbReference type="AlphaFoldDB" id="X1BPF0"/>
<evidence type="ECO:0000256" key="1">
    <source>
        <dbReference type="SAM" id="Phobius"/>
    </source>
</evidence>
<sequence length="128" mass="13957">YDNTATNKLADKYARWFFVPANQISLSLFQGKTTGQAYADSQYGLQYGIDYWKDSEDQIAPQMLACLYQNKNSQKVLGSESATITPNQRFSPPKLPIEGAVVQAGFGGLAALALIGAGILYLIKGGWK</sequence>
<organism evidence="2">
    <name type="scientific">marine sediment metagenome</name>
    <dbReference type="NCBI Taxonomy" id="412755"/>
    <lineage>
        <taxon>unclassified sequences</taxon>
        <taxon>metagenomes</taxon>
        <taxon>ecological metagenomes</taxon>
    </lineage>
</organism>